<protein>
    <submittedName>
        <fullName evidence="1">Uncharacterized protein</fullName>
    </submittedName>
</protein>
<reference evidence="1 2" key="1">
    <citation type="submission" date="2019-07" db="EMBL/GenBank/DDBJ databases">
        <title>Whole genome shotgun sequence of Microvirga aerophila NBRC 106136.</title>
        <authorList>
            <person name="Hosoyama A."/>
            <person name="Uohara A."/>
            <person name="Ohji S."/>
            <person name="Ichikawa N."/>
        </authorList>
    </citation>
    <scope>NUCLEOTIDE SEQUENCE [LARGE SCALE GENOMIC DNA]</scope>
    <source>
        <strain evidence="1 2">NBRC 106136</strain>
    </source>
</reference>
<keyword evidence="2" id="KW-1185">Reference proteome</keyword>
<dbReference type="Proteomes" id="UP000321085">
    <property type="component" value="Unassembled WGS sequence"/>
</dbReference>
<comment type="caution">
    <text evidence="1">The sequence shown here is derived from an EMBL/GenBank/DDBJ whole genome shotgun (WGS) entry which is preliminary data.</text>
</comment>
<sequence>MPDSDDHTMTYNEAHQEISDCGQLPSITSTEVPRILDAVADQQGGYWIRFGTMARSFWFSLAELQTDERKVFSRLSGPGMTFLTPPTKNAFKRLIEEHIAYRPALVAEHPGWVGGSHYVFGNRHVIAPPGD</sequence>
<evidence type="ECO:0000313" key="2">
    <source>
        <dbReference type="Proteomes" id="UP000321085"/>
    </source>
</evidence>
<dbReference type="EMBL" id="BJYU01000149">
    <property type="protein sequence ID" value="GEO18064.1"/>
    <property type="molecule type" value="Genomic_DNA"/>
</dbReference>
<evidence type="ECO:0000313" key="1">
    <source>
        <dbReference type="EMBL" id="GEO18064.1"/>
    </source>
</evidence>
<organism evidence="1 2">
    <name type="scientific">Microvirga aerophila</name>
    <dbReference type="NCBI Taxonomy" id="670291"/>
    <lineage>
        <taxon>Bacteria</taxon>
        <taxon>Pseudomonadati</taxon>
        <taxon>Pseudomonadota</taxon>
        <taxon>Alphaproteobacteria</taxon>
        <taxon>Hyphomicrobiales</taxon>
        <taxon>Methylobacteriaceae</taxon>
        <taxon>Microvirga</taxon>
    </lineage>
</organism>
<proteinExistence type="predicted"/>
<dbReference type="RefSeq" id="WP_147022829.1">
    <property type="nucleotide sequence ID" value="NZ_BJYU01000149.1"/>
</dbReference>
<dbReference type="AlphaFoldDB" id="A0A512C1G5"/>
<accession>A0A512C1G5</accession>
<name>A0A512C1G5_9HYPH</name>
<gene>
    <name evidence="1" type="ORF">MAE02_57600</name>
</gene>